<evidence type="ECO:0000313" key="2">
    <source>
        <dbReference type="EMBL" id="AWB32739.1"/>
    </source>
</evidence>
<dbReference type="KEGG" id="boz:DBV39_02310"/>
<proteinExistence type="predicted"/>
<evidence type="ECO:0000313" key="3">
    <source>
        <dbReference type="Proteomes" id="UP000244571"/>
    </source>
</evidence>
<dbReference type="EMBL" id="CP028901">
    <property type="protein sequence ID" value="AWB32739.1"/>
    <property type="molecule type" value="Genomic_DNA"/>
</dbReference>
<gene>
    <name evidence="2" type="ORF">DBV39_02310</name>
</gene>
<accession>A0A2R4XG74</accession>
<reference evidence="2 3" key="1">
    <citation type="submission" date="2018-04" db="EMBL/GenBank/DDBJ databases">
        <title>Bordetella sp. HZ20 isolated from seawater.</title>
        <authorList>
            <person name="Sun C."/>
        </authorList>
    </citation>
    <scope>NUCLEOTIDE SEQUENCE [LARGE SCALE GENOMIC DNA]</scope>
    <source>
        <strain evidence="2 3">HZ20</strain>
    </source>
</reference>
<keyword evidence="3" id="KW-1185">Reference proteome</keyword>
<dbReference type="AlphaFoldDB" id="A0A2R4XG74"/>
<sequence length="101" mass="11700">MNPPLNWPGTFNQTDRTRTSRGTDGLTEGLIQRLDIELTGLLENHKLLQAISRFSSVLVQIYSAGTNREHLREKERERVRESSTLLFRLFSPSLHPQQWLV</sequence>
<evidence type="ECO:0000256" key="1">
    <source>
        <dbReference type="SAM" id="MobiDB-lite"/>
    </source>
</evidence>
<organism evidence="2 3">
    <name type="scientific">Orrella marina</name>
    <dbReference type="NCBI Taxonomy" id="2163011"/>
    <lineage>
        <taxon>Bacteria</taxon>
        <taxon>Pseudomonadati</taxon>
        <taxon>Pseudomonadota</taxon>
        <taxon>Betaproteobacteria</taxon>
        <taxon>Burkholderiales</taxon>
        <taxon>Alcaligenaceae</taxon>
        <taxon>Orrella</taxon>
    </lineage>
</organism>
<feature type="region of interest" description="Disordered" evidence="1">
    <location>
        <begin position="1"/>
        <end position="24"/>
    </location>
</feature>
<protein>
    <submittedName>
        <fullName evidence="2">Uncharacterized protein</fullName>
    </submittedName>
</protein>
<dbReference type="Proteomes" id="UP000244571">
    <property type="component" value="Chromosome"/>
</dbReference>
<name>A0A2R4XG74_9BURK</name>